<dbReference type="GeneID" id="35405444"/>
<dbReference type="RefSeq" id="XP_023437978.1">
    <property type="nucleotide sequence ID" value="XM_023570944.1"/>
</dbReference>
<accession>S0EMR6</accession>
<gene>
    <name evidence="1" type="ORF">FFUJ_11984</name>
</gene>
<dbReference type="HOGENOM" id="CLU_061850_0_2_1"/>
<organism evidence="1 2">
    <name type="scientific">Gibberella fujikuroi (strain CBS 195.34 / IMI 58289 / NRRL A-6831)</name>
    <name type="common">Bakanae and foot rot disease fungus</name>
    <name type="synonym">Fusarium fujikuroi</name>
    <dbReference type="NCBI Taxonomy" id="1279085"/>
    <lineage>
        <taxon>Eukaryota</taxon>
        <taxon>Fungi</taxon>
        <taxon>Dikarya</taxon>
        <taxon>Ascomycota</taxon>
        <taxon>Pezizomycotina</taxon>
        <taxon>Sordariomycetes</taxon>
        <taxon>Hypocreomycetidae</taxon>
        <taxon>Hypocreales</taxon>
        <taxon>Nectriaceae</taxon>
        <taxon>Fusarium</taxon>
        <taxon>Fusarium fujikuroi species complex</taxon>
    </lineage>
</organism>
<proteinExistence type="predicted"/>
<dbReference type="AlphaFoldDB" id="S0EMR6"/>
<keyword evidence="2" id="KW-1185">Reference proteome</keyword>
<evidence type="ECO:0000313" key="1">
    <source>
        <dbReference type="EMBL" id="CCT75932.1"/>
    </source>
</evidence>
<dbReference type="EMBL" id="HF679033">
    <property type="protein sequence ID" value="CCT75932.1"/>
    <property type="molecule type" value="Genomic_DNA"/>
</dbReference>
<dbReference type="Proteomes" id="UP000016800">
    <property type="component" value="Chromosome XI"/>
</dbReference>
<name>S0EMR6_GIBF5</name>
<dbReference type="VEuPathDB" id="FungiDB:FFUJ_11984"/>
<reference evidence="2" key="1">
    <citation type="journal article" date="2013" name="PLoS Pathog.">
        <title>Deciphering the cryptic genome: genome-wide analyses of the rice pathogen Fusarium fujikuroi reveal complex regulation of secondary metabolism and novel metabolites.</title>
        <authorList>
            <person name="Wiemann P."/>
            <person name="Sieber C.M."/>
            <person name="von Bargen K.W."/>
            <person name="Studt L."/>
            <person name="Niehaus E.M."/>
            <person name="Espino J.J."/>
            <person name="Huss K."/>
            <person name="Michielse C.B."/>
            <person name="Albermann S."/>
            <person name="Wagner D."/>
            <person name="Bergner S.V."/>
            <person name="Connolly L.R."/>
            <person name="Fischer A."/>
            <person name="Reuter G."/>
            <person name="Kleigrewe K."/>
            <person name="Bald T."/>
            <person name="Wingfield B.D."/>
            <person name="Ophir R."/>
            <person name="Freeman S."/>
            <person name="Hippler M."/>
            <person name="Smith K.M."/>
            <person name="Brown D.W."/>
            <person name="Proctor R.H."/>
            <person name="Munsterkotter M."/>
            <person name="Freitag M."/>
            <person name="Humpf H.U."/>
            <person name="Guldener U."/>
            <person name="Tudzynski B."/>
        </authorList>
    </citation>
    <scope>NUCLEOTIDE SEQUENCE [LARGE SCALE GENOMIC DNA]</scope>
    <source>
        <strain evidence="2">CBS 195.34 / IMI 58289 / NRRL A-6831</strain>
    </source>
</reference>
<sequence>MGNTSSTTSALTLHVTQETAAQGIPHNLSASLTKRASLTLRCILTDPASKRAFAVHVPPTGSNAVIIYDGPDAASPVLATAAKNAKWKHDFRVNLAALIEGQDTREELLRCTTVSKRKESYWFAMQLGNSVGRFEWRSTRAQGQGWGWKLVKDDEDIVAIFKSHRSLGRDKIGDLTFTGSGMSGRFGRQWEVMVLTTWACVWFKHI</sequence>
<evidence type="ECO:0000313" key="2">
    <source>
        <dbReference type="Proteomes" id="UP000016800"/>
    </source>
</evidence>
<protein>
    <submittedName>
        <fullName evidence="1">Uncharacterized protein</fullName>
    </submittedName>
</protein>